<dbReference type="OMA" id="CWSESEL"/>
<dbReference type="eggNOG" id="ENOG502RSBH">
    <property type="taxonomic scope" value="Eukaryota"/>
</dbReference>
<evidence type="ECO:0000313" key="1">
    <source>
        <dbReference type="EMBL" id="EAU89966.1"/>
    </source>
</evidence>
<reference evidence="1 2" key="1">
    <citation type="journal article" date="2010" name="Proc. Natl. Acad. Sci. U.S.A.">
        <title>Insights into evolution of multicellular fungi from the assembled chromosomes of the mushroom Coprinopsis cinerea (Coprinus cinereus).</title>
        <authorList>
            <person name="Stajich J.E."/>
            <person name="Wilke S.K."/>
            <person name="Ahren D."/>
            <person name="Au C.H."/>
            <person name="Birren B.W."/>
            <person name="Borodovsky M."/>
            <person name="Burns C."/>
            <person name="Canback B."/>
            <person name="Casselton L.A."/>
            <person name="Cheng C.K."/>
            <person name="Deng J."/>
            <person name="Dietrich F.S."/>
            <person name="Fargo D.C."/>
            <person name="Farman M.L."/>
            <person name="Gathman A.C."/>
            <person name="Goldberg J."/>
            <person name="Guigo R."/>
            <person name="Hoegger P.J."/>
            <person name="Hooker J.B."/>
            <person name="Huggins A."/>
            <person name="James T.Y."/>
            <person name="Kamada T."/>
            <person name="Kilaru S."/>
            <person name="Kodira C."/>
            <person name="Kues U."/>
            <person name="Kupfer D."/>
            <person name="Kwan H.S."/>
            <person name="Lomsadze A."/>
            <person name="Li W."/>
            <person name="Lilly W.W."/>
            <person name="Ma L.J."/>
            <person name="Mackey A.J."/>
            <person name="Manning G."/>
            <person name="Martin F."/>
            <person name="Muraguchi H."/>
            <person name="Natvig D.O."/>
            <person name="Palmerini H."/>
            <person name="Ramesh M.A."/>
            <person name="Rehmeyer C.J."/>
            <person name="Roe B.A."/>
            <person name="Shenoy N."/>
            <person name="Stanke M."/>
            <person name="Ter-Hovhannisyan V."/>
            <person name="Tunlid A."/>
            <person name="Velagapudi R."/>
            <person name="Vision T.J."/>
            <person name="Zeng Q."/>
            <person name="Zolan M.E."/>
            <person name="Pukkila P.J."/>
        </authorList>
    </citation>
    <scope>NUCLEOTIDE SEQUENCE [LARGE SCALE GENOMIC DNA]</scope>
    <source>
        <strain evidence="2">Okayama-7 / 130 / ATCC MYA-4618 / FGSC 9003</strain>
    </source>
</reference>
<dbReference type="InParanoid" id="A8NAD1"/>
<proteinExistence type="predicted"/>
<keyword evidence="2" id="KW-1185">Reference proteome</keyword>
<gene>
    <name evidence="1" type="ORF">CC1G_05882</name>
</gene>
<accession>A8NAD1</accession>
<sequence>MARVLNRLLGLVGLFVFLHLSFLAFKRYLESPWSSGLDNVGADFVNEPPAVIPNEGLTKDGKPRIDPKYCRYNACLKGRWVPREPQFANLKEFQEVFAKGGSPWHRCPIDGPPPGVTRTEEETKELEGQRLVDMMNWVWKPETGEQIPFDAEDFVVRLLKAPAGIIFMGDSVSAGHEHAFGSYLEQGGIKFQRIPVVINGNQTEGIRPHILHPDDPLTYELQRRAGVPDSRLKYPIFNIIEDHMLLHPPDIRRITENHGAEEGFTWHLKMKRVDGWEDYLADITRPREGEEDSVTADTILVVNTGAHWSRGTLHMLPQNLGVAEEQRLLTEVYKDMMRILVEKLSVFRQFKIIYRSTSPAHPNCRKKKFPYPNYEAARNAEATYVENVKQWAQDDGEAAGPAWVRLRWDWDMFNVHNGLWKTEVARLQEERKMKTKTTLEMGVDPEDLDGAGLGPKWLYVDFWEMALQRPDAHSDCLHWCLPAMYSEWTRHLYHLLYLEDLQ</sequence>
<dbReference type="RefSeq" id="XP_001831783.1">
    <property type="nucleotide sequence ID" value="XM_001831731.1"/>
</dbReference>
<dbReference type="KEGG" id="cci:CC1G_05882"/>
<dbReference type="GO" id="GO:0016413">
    <property type="term" value="F:O-acetyltransferase activity"/>
    <property type="evidence" value="ECO:0007669"/>
    <property type="project" value="InterPro"/>
</dbReference>
<dbReference type="STRING" id="240176.A8NAD1"/>
<comment type="caution">
    <text evidence="1">The sequence shown here is derived from an EMBL/GenBank/DDBJ whole genome shotgun (WGS) entry which is preliminary data.</text>
</comment>
<dbReference type="EMBL" id="AACS02000007">
    <property type="protein sequence ID" value="EAU89966.1"/>
    <property type="molecule type" value="Genomic_DNA"/>
</dbReference>
<dbReference type="GeneID" id="6008259"/>
<dbReference type="PANTHER" id="PTHR32285">
    <property type="entry name" value="PROTEIN TRICHOME BIREFRINGENCE-LIKE 9-RELATED"/>
    <property type="match status" value="1"/>
</dbReference>
<dbReference type="Proteomes" id="UP000001861">
    <property type="component" value="Unassembled WGS sequence"/>
</dbReference>
<evidence type="ECO:0000313" key="2">
    <source>
        <dbReference type="Proteomes" id="UP000001861"/>
    </source>
</evidence>
<dbReference type="PANTHER" id="PTHR32285:SF48">
    <property type="entry name" value="PROTEIN TRICHOME BIREFRINGENCE-LIKE 19"/>
    <property type="match status" value="1"/>
</dbReference>
<dbReference type="AlphaFoldDB" id="A8NAD1"/>
<dbReference type="OrthoDB" id="630188at2759"/>
<dbReference type="VEuPathDB" id="FungiDB:CC1G_05882"/>
<organism evidence="1 2">
    <name type="scientific">Coprinopsis cinerea (strain Okayama-7 / 130 / ATCC MYA-4618 / FGSC 9003)</name>
    <name type="common">Inky cap fungus</name>
    <name type="synonym">Hormographiella aspergillata</name>
    <dbReference type="NCBI Taxonomy" id="240176"/>
    <lineage>
        <taxon>Eukaryota</taxon>
        <taxon>Fungi</taxon>
        <taxon>Dikarya</taxon>
        <taxon>Basidiomycota</taxon>
        <taxon>Agaricomycotina</taxon>
        <taxon>Agaricomycetes</taxon>
        <taxon>Agaricomycetidae</taxon>
        <taxon>Agaricales</taxon>
        <taxon>Agaricineae</taxon>
        <taxon>Psathyrellaceae</taxon>
        <taxon>Coprinopsis</taxon>
    </lineage>
</organism>
<dbReference type="InterPro" id="IPR029962">
    <property type="entry name" value="TBL"/>
</dbReference>
<protein>
    <submittedName>
        <fullName evidence="1">Uncharacterized protein</fullName>
    </submittedName>
</protein>
<name>A8NAD1_COPC7</name>